<evidence type="ECO:0000313" key="3">
    <source>
        <dbReference type="Proteomes" id="UP000310458"/>
    </source>
</evidence>
<organism evidence="2 3">
    <name type="scientific">Nesterenkonia salmonea</name>
    <dbReference type="NCBI Taxonomy" id="1804987"/>
    <lineage>
        <taxon>Bacteria</taxon>
        <taxon>Bacillati</taxon>
        <taxon>Actinomycetota</taxon>
        <taxon>Actinomycetes</taxon>
        <taxon>Micrococcales</taxon>
        <taxon>Micrococcaceae</taxon>
        <taxon>Nesterenkonia</taxon>
    </lineage>
</organism>
<protein>
    <recommendedName>
        <fullName evidence="4">Type IV toxin-antitoxin system AbiEi family antitoxin domain-containing protein</fullName>
    </recommendedName>
</protein>
<feature type="region of interest" description="Disordered" evidence="1">
    <location>
        <begin position="98"/>
        <end position="119"/>
    </location>
</feature>
<sequence>MRSTLEGTTPVELLKAERQADGSHTSERLTEMLRRGEVLRVRRGIYVPAQAWVEAPPWTQYEITVAAVAISRAPLFCRETTLLLHGLPLLKTPPAVYGRTSDPGSAKQFAPPPLTGKVPPQQFRRRYDATYADGALHQARLSGISVKLLEAACPAGTSRSELRQCVRAGTYRSPEVRRDAGALQAVVGPKAGYRSEPLSLAVIDTVSRMSFTEAVVVLDAVKARNDVDVDKWLQYLRSQRQRERWQRAWDFADGRAESALESESRVLIDQIKCPAPTLQKVIRTPAGAFRTDFCWERERVVGEVDGKVKYFHQQYTHGIDPAELHYREKQRREALEGQGWRVVRWGKDEFRDPRMLRARLSHVGLL</sequence>
<dbReference type="EMBL" id="VAVZ01000002">
    <property type="protein sequence ID" value="TLQ01033.1"/>
    <property type="molecule type" value="Genomic_DNA"/>
</dbReference>
<dbReference type="Proteomes" id="UP000310458">
    <property type="component" value="Unassembled WGS sequence"/>
</dbReference>
<dbReference type="RefSeq" id="WP_138251658.1">
    <property type="nucleotide sequence ID" value="NZ_VAVZ01000002.1"/>
</dbReference>
<evidence type="ECO:0008006" key="4">
    <source>
        <dbReference type="Google" id="ProtNLM"/>
    </source>
</evidence>
<proteinExistence type="predicted"/>
<accession>A0A5R9BLP7</accession>
<dbReference type="AlphaFoldDB" id="A0A5R9BLP7"/>
<evidence type="ECO:0000256" key="1">
    <source>
        <dbReference type="SAM" id="MobiDB-lite"/>
    </source>
</evidence>
<gene>
    <name evidence="2" type="ORF">FEF26_00910</name>
</gene>
<reference evidence="2 3" key="1">
    <citation type="submission" date="2019-05" db="EMBL/GenBank/DDBJ databases">
        <title>Nesterenkonia sp. GY074 isolated from the Southern Atlantic Ocean.</title>
        <authorList>
            <person name="Zhang G."/>
        </authorList>
    </citation>
    <scope>NUCLEOTIDE SEQUENCE [LARGE SCALE GENOMIC DNA]</scope>
    <source>
        <strain evidence="2 3">GY074</strain>
    </source>
</reference>
<name>A0A5R9BLP7_9MICC</name>
<evidence type="ECO:0000313" key="2">
    <source>
        <dbReference type="EMBL" id="TLQ01033.1"/>
    </source>
</evidence>
<dbReference type="Gene3D" id="3.40.960.10">
    <property type="entry name" value="VSR Endonuclease"/>
    <property type="match status" value="1"/>
</dbReference>
<keyword evidence="3" id="KW-1185">Reference proteome</keyword>
<dbReference type="OrthoDB" id="5517693at2"/>
<comment type="caution">
    <text evidence="2">The sequence shown here is derived from an EMBL/GenBank/DDBJ whole genome shotgun (WGS) entry which is preliminary data.</text>
</comment>